<evidence type="ECO:0000313" key="4">
    <source>
        <dbReference type="Proteomes" id="UP000019423"/>
    </source>
</evidence>
<dbReference type="STRING" id="1227739.Hsw_2308"/>
<keyword evidence="1" id="KW-0812">Transmembrane</keyword>
<evidence type="ECO:0000256" key="1">
    <source>
        <dbReference type="SAM" id="Phobius"/>
    </source>
</evidence>
<dbReference type="KEGG" id="hsw:Hsw_2308"/>
<dbReference type="EMBL" id="CP007145">
    <property type="protein sequence ID" value="AHJ97903.1"/>
    <property type="molecule type" value="Genomic_DNA"/>
</dbReference>
<accession>W8EZ55</accession>
<keyword evidence="4" id="KW-1185">Reference proteome</keyword>
<reference evidence="3 4" key="1">
    <citation type="submission" date="2014-01" db="EMBL/GenBank/DDBJ databases">
        <title>Complete genome sequence of ionizing-radiation resistance bacterium Hymenobacter swuensis DY53.</title>
        <authorList>
            <person name="Jung J.-H."/>
            <person name="Jeong S.-W."/>
            <person name="Joe M.-H."/>
            <person name="Cho y.-j."/>
            <person name="Kim M.-K."/>
            <person name="Lim S.-Y."/>
        </authorList>
    </citation>
    <scope>NUCLEOTIDE SEQUENCE [LARGE SCALE GENOMIC DNA]</scope>
    <source>
        <strain evidence="3 4">DY53</strain>
    </source>
</reference>
<dbReference type="PROSITE" id="PS51408">
    <property type="entry name" value="TRANSFERRIN_LIKE_4"/>
    <property type="match status" value="1"/>
</dbReference>
<feature type="transmembrane region" description="Helical" evidence="1">
    <location>
        <begin position="15"/>
        <end position="36"/>
    </location>
</feature>
<proteinExistence type="predicted"/>
<dbReference type="PATRIC" id="fig|1227739.3.peg.2508"/>
<gene>
    <name evidence="3" type="ORF">Hsw_2308</name>
</gene>
<dbReference type="InterPro" id="IPR001156">
    <property type="entry name" value="Transferrin-like_dom"/>
</dbReference>
<dbReference type="AlphaFoldDB" id="W8EZ55"/>
<name>W8EZ55_9BACT</name>
<dbReference type="HOGENOM" id="CLU_3252664_0_0_10"/>
<organism evidence="3 4">
    <name type="scientific">Hymenobacter swuensis DY53</name>
    <dbReference type="NCBI Taxonomy" id="1227739"/>
    <lineage>
        <taxon>Bacteria</taxon>
        <taxon>Pseudomonadati</taxon>
        <taxon>Bacteroidota</taxon>
        <taxon>Cytophagia</taxon>
        <taxon>Cytophagales</taxon>
        <taxon>Hymenobacteraceae</taxon>
        <taxon>Hymenobacter</taxon>
    </lineage>
</organism>
<protein>
    <recommendedName>
        <fullName evidence="2">Transferrin-like domain-containing protein</fullName>
    </recommendedName>
</protein>
<evidence type="ECO:0000259" key="2">
    <source>
        <dbReference type="PROSITE" id="PS51408"/>
    </source>
</evidence>
<keyword evidence="1" id="KW-1133">Transmembrane helix</keyword>
<keyword evidence="1" id="KW-0472">Membrane</keyword>
<feature type="domain" description="Transferrin-like" evidence="2">
    <location>
        <begin position="1"/>
        <end position="42"/>
    </location>
</feature>
<evidence type="ECO:0000313" key="3">
    <source>
        <dbReference type="EMBL" id="AHJ97903.1"/>
    </source>
</evidence>
<dbReference type="Proteomes" id="UP000019423">
    <property type="component" value="Chromosome"/>
</dbReference>
<sequence>MAQDIYQDFAVALEIYTLAALGAAFSPPIGIFYQVIHSLSYL</sequence>